<dbReference type="Proteomes" id="UP001056778">
    <property type="component" value="Chromosome 1"/>
</dbReference>
<protein>
    <submittedName>
        <fullName evidence="1">Zinc finger protein zic and gli</fullName>
    </submittedName>
</protein>
<evidence type="ECO:0000313" key="2">
    <source>
        <dbReference type="Proteomes" id="UP001056778"/>
    </source>
</evidence>
<reference evidence="1" key="1">
    <citation type="submission" date="2022-04" db="EMBL/GenBank/DDBJ databases">
        <title>Chromosome-scale genome assembly of Holotrichia oblita Faldermann.</title>
        <authorList>
            <person name="Rongchong L."/>
        </authorList>
    </citation>
    <scope>NUCLEOTIDE SEQUENCE</scope>
    <source>
        <strain evidence="1">81SQS9</strain>
    </source>
</reference>
<gene>
    <name evidence="1" type="ORF">MML48_1g02371</name>
</gene>
<accession>A0ACB9TWM5</accession>
<evidence type="ECO:0000313" key="1">
    <source>
        <dbReference type="EMBL" id="KAI4471049.1"/>
    </source>
</evidence>
<organism evidence="1 2">
    <name type="scientific">Holotrichia oblita</name>
    <name type="common">Chafer beetle</name>
    <dbReference type="NCBI Taxonomy" id="644536"/>
    <lineage>
        <taxon>Eukaryota</taxon>
        <taxon>Metazoa</taxon>
        <taxon>Ecdysozoa</taxon>
        <taxon>Arthropoda</taxon>
        <taxon>Hexapoda</taxon>
        <taxon>Insecta</taxon>
        <taxon>Pterygota</taxon>
        <taxon>Neoptera</taxon>
        <taxon>Endopterygota</taxon>
        <taxon>Coleoptera</taxon>
        <taxon>Polyphaga</taxon>
        <taxon>Scarabaeiformia</taxon>
        <taxon>Scarabaeidae</taxon>
        <taxon>Melolonthinae</taxon>
        <taxon>Holotrichia</taxon>
    </lineage>
</organism>
<comment type="caution">
    <text evidence="1">The sequence shown here is derived from an EMBL/GenBank/DDBJ whole genome shotgun (WGS) entry which is preliminary data.</text>
</comment>
<name>A0ACB9TWM5_HOLOL</name>
<proteinExistence type="predicted"/>
<dbReference type="EMBL" id="CM043015">
    <property type="protein sequence ID" value="KAI4471049.1"/>
    <property type="molecule type" value="Genomic_DNA"/>
</dbReference>
<sequence>MFKPSDLEENFALSPYIKITDLNMNDNMMILNGVIYEEVTDESVLCVPVSDTLFDCNIDSELAEQPDGFLSEHNYTHNGEDTNSINMFFANLLNSNATSKVLECTLCQKIMKSPGAFYRHIRTHTGEKPFQCELCKKKFSQQSNLWKHVLIHTGEKPYTCRFCSRQFAQQSNMQKHELLHQGIKPFSCKMCNASFTQQSNLKKHVETHSNMNRVKSSKQYQKCQKCNRSYCTKSSLYKHMRKCLEDDKESVIVNSNEEGIIDVCSHDSSTASDNQFLDEFGYVKYEV</sequence>
<keyword evidence="2" id="KW-1185">Reference proteome</keyword>